<evidence type="ECO:0000313" key="1">
    <source>
        <dbReference type="EMBL" id="VVC31428.1"/>
    </source>
</evidence>
<reference evidence="1 2" key="1">
    <citation type="submission" date="2019-08" db="EMBL/GenBank/DDBJ databases">
        <authorList>
            <person name="Alioto T."/>
            <person name="Alioto T."/>
            <person name="Gomez Garrido J."/>
        </authorList>
    </citation>
    <scope>NUCLEOTIDE SEQUENCE [LARGE SCALE GENOMIC DNA]</scope>
</reference>
<dbReference type="OrthoDB" id="6591873at2759"/>
<sequence length="120" mass="14366">MEKNMLEAFEVWCFRKILEISWTERVTNKEVLNKIKGQRQIWKSIQSRRDKMIGHILRHESLSKKILEGDVKGHVARGRPRAEYMTQIMQYTNKGNYKDPKELRYDREAWRAATNKSTVL</sequence>
<gene>
    <name evidence="1" type="ORF">CINCED_3A000591</name>
</gene>
<dbReference type="AlphaFoldDB" id="A0A5E4MIY0"/>
<keyword evidence="2" id="KW-1185">Reference proteome</keyword>
<dbReference type="Proteomes" id="UP000325440">
    <property type="component" value="Unassembled WGS sequence"/>
</dbReference>
<evidence type="ECO:0000313" key="2">
    <source>
        <dbReference type="Proteomes" id="UP000325440"/>
    </source>
</evidence>
<name>A0A5E4MIY0_9HEMI</name>
<protein>
    <submittedName>
        <fullName evidence="1">Uncharacterized protein</fullName>
    </submittedName>
</protein>
<accession>A0A5E4MIY0</accession>
<organism evidence="1 2">
    <name type="scientific">Cinara cedri</name>
    <dbReference type="NCBI Taxonomy" id="506608"/>
    <lineage>
        <taxon>Eukaryota</taxon>
        <taxon>Metazoa</taxon>
        <taxon>Ecdysozoa</taxon>
        <taxon>Arthropoda</taxon>
        <taxon>Hexapoda</taxon>
        <taxon>Insecta</taxon>
        <taxon>Pterygota</taxon>
        <taxon>Neoptera</taxon>
        <taxon>Paraneoptera</taxon>
        <taxon>Hemiptera</taxon>
        <taxon>Sternorrhyncha</taxon>
        <taxon>Aphidomorpha</taxon>
        <taxon>Aphidoidea</taxon>
        <taxon>Aphididae</taxon>
        <taxon>Lachninae</taxon>
        <taxon>Cinara</taxon>
    </lineage>
</organism>
<dbReference type="EMBL" id="CABPRJ010000949">
    <property type="protein sequence ID" value="VVC31428.1"/>
    <property type="molecule type" value="Genomic_DNA"/>
</dbReference>
<proteinExistence type="predicted"/>